<dbReference type="Pfam" id="PF01522">
    <property type="entry name" value="Polysacc_deac_1"/>
    <property type="match status" value="1"/>
</dbReference>
<reference evidence="2 3" key="1">
    <citation type="submission" date="2018-03" db="EMBL/GenBank/DDBJ databases">
        <title>Genomic Encyclopedia of Type Strains, Phase III (KMG-III): the genomes of soil and plant-associated and newly described type strains.</title>
        <authorList>
            <person name="Whitman W."/>
        </authorList>
    </citation>
    <scope>NUCLEOTIDE SEQUENCE [LARGE SCALE GENOMIC DNA]</scope>
    <source>
        <strain evidence="2 3">CGMCC 1.07653</strain>
    </source>
</reference>
<dbReference type="PANTHER" id="PTHR10587">
    <property type="entry name" value="GLYCOSYL TRANSFERASE-RELATED"/>
    <property type="match status" value="1"/>
</dbReference>
<feature type="domain" description="NodB homology" evidence="1">
    <location>
        <begin position="57"/>
        <end position="237"/>
    </location>
</feature>
<dbReference type="GO" id="GO:0016020">
    <property type="term" value="C:membrane"/>
    <property type="evidence" value="ECO:0007669"/>
    <property type="project" value="TreeGrafter"/>
</dbReference>
<dbReference type="PANTHER" id="PTHR10587:SF128">
    <property type="entry name" value="POLYSACCHARIDE DEACETYLASE PDAB-RELATED"/>
    <property type="match status" value="1"/>
</dbReference>
<dbReference type="OrthoDB" id="9806342at2"/>
<dbReference type="GO" id="GO:0005975">
    <property type="term" value="P:carbohydrate metabolic process"/>
    <property type="evidence" value="ECO:0007669"/>
    <property type="project" value="InterPro"/>
</dbReference>
<dbReference type="InterPro" id="IPR050248">
    <property type="entry name" value="Polysacc_deacetylase_ArnD"/>
</dbReference>
<dbReference type="GO" id="GO:0016810">
    <property type="term" value="F:hydrolase activity, acting on carbon-nitrogen (but not peptide) bonds"/>
    <property type="evidence" value="ECO:0007669"/>
    <property type="project" value="InterPro"/>
</dbReference>
<dbReference type="Gene3D" id="3.20.20.370">
    <property type="entry name" value="Glycoside hydrolase/deacetylase"/>
    <property type="match status" value="1"/>
</dbReference>
<sequence length="253" mass="28169">MYIWEVSMKKLGLAAGALLLSAGAVFYTFLENSFFVQLAGVEDHISGAVHEVATDEAKVALTFNVSWGDERPEEVFSLLEEENVPEAAFFLSGAWSERHPELVEDINESRYTIGHHGYEYKPYPAWEEEEIMQDLRKGSHTLQEITGEQPAFFRPPAGALDTRVLEAAESQGLTTIQWSVDGQDWENPGTDQVIERISESVSPGAIIMMDASDQSKQVTGALPKILDVLEQQGYDVVGLKELLHEADIEVREL</sequence>
<evidence type="ECO:0000313" key="2">
    <source>
        <dbReference type="EMBL" id="PSL42611.1"/>
    </source>
</evidence>
<organism evidence="2 3">
    <name type="scientific">Salsuginibacillus halophilus</name>
    <dbReference type="NCBI Taxonomy" id="517424"/>
    <lineage>
        <taxon>Bacteria</taxon>
        <taxon>Bacillati</taxon>
        <taxon>Bacillota</taxon>
        <taxon>Bacilli</taxon>
        <taxon>Bacillales</taxon>
        <taxon>Bacillaceae</taxon>
        <taxon>Salsuginibacillus</taxon>
    </lineage>
</organism>
<protein>
    <submittedName>
        <fullName evidence="2">Polysaccharide deacetylase family sporulation protein PdaB</fullName>
    </submittedName>
</protein>
<comment type="caution">
    <text evidence="2">The sequence shown here is derived from an EMBL/GenBank/DDBJ whole genome shotgun (WGS) entry which is preliminary data.</text>
</comment>
<evidence type="ECO:0000259" key="1">
    <source>
        <dbReference type="PROSITE" id="PS51677"/>
    </source>
</evidence>
<keyword evidence="3" id="KW-1185">Reference proteome</keyword>
<dbReference type="SUPFAM" id="SSF88713">
    <property type="entry name" value="Glycoside hydrolase/deacetylase"/>
    <property type="match status" value="1"/>
</dbReference>
<dbReference type="InterPro" id="IPR002509">
    <property type="entry name" value="NODB_dom"/>
</dbReference>
<dbReference type="RefSeq" id="WP_106589683.1">
    <property type="nucleotide sequence ID" value="NZ_PYAV01000014.1"/>
</dbReference>
<accession>A0A2P8H8T9</accession>
<proteinExistence type="predicted"/>
<dbReference type="Proteomes" id="UP000242310">
    <property type="component" value="Unassembled WGS sequence"/>
</dbReference>
<dbReference type="EMBL" id="PYAV01000014">
    <property type="protein sequence ID" value="PSL42611.1"/>
    <property type="molecule type" value="Genomic_DNA"/>
</dbReference>
<dbReference type="PROSITE" id="PS51677">
    <property type="entry name" value="NODB"/>
    <property type="match status" value="1"/>
</dbReference>
<dbReference type="AlphaFoldDB" id="A0A2P8H8T9"/>
<evidence type="ECO:0000313" key="3">
    <source>
        <dbReference type="Proteomes" id="UP000242310"/>
    </source>
</evidence>
<name>A0A2P8H8T9_9BACI</name>
<dbReference type="InterPro" id="IPR011330">
    <property type="entry name" value="Glyco_hydro/deAcase_b/a-brl"/>
</dbReference>
<gene>
    <name evidence="2" type="ORF">B0H94_11485</name>
</gene>